<feature type="transmembrane region" description="Helical" evidence="1">
    <location>
        <begin position="6"/>
        <end position="24"/>
    </location>
</feature>
<keyword evidence="3" id="KW-1185">Reference proteome</keyword>
<accession>A0A1H0PNX0</accession>
<dbReference type="EMBL" id="FNJU01000001">
    <property type="protein sequence ID" value="SDP06831.1"/>
    <property type="molecule type" value="Genomic_DNA"/>
</dbReference>
<keyword evidence="1" id="KW-1133">Transmembrane helix</keyword>
<sequence length="74" mass="8155">MTSKSIIAILITVVALVTGLYYNFNNFLEKWGQSPTEVPLYSIGGLAPISYELLFINALPFSRKEVSATRSISV</sequence>
<reference evidence="3" key="1">
    <citation type="submission" date="2016-10" db="EMBL/GenBank/DDBJ databases">
        <authorList>
            <person name="Varghese N."/>
            <person name="Submissions S."/>
        </authorList>
    </citation>
    <scope>NUCLEOTIDE SEQUENCE [LARGE SCALE GENOMIC DNA]</scope>
    <source>
        <strain evidence="3">IBRC-M10078</strain>
    </source>
</reference>
<evidence type="ECO:0000313" key="2">
    <source>
        <dbReference type="EMBL" id="SDP06831.1"/>
    </source>
</evidence>
<gene>
    <name evidence="2" type="ORF">SAMN05216565_101406</name>
</gene>
<name>A0A1H0PNX0_9BACI</name>
<evidence type="ECO:0000313" key="3">
    <source>
        <dbReference type="Proteomes" id="UP000199159"/>
    </source>
</evidence>
<organism evidence="2 3">
    <name type="scientific">Litchfieldia salsa</name>
    <dbReference type="NCBI Taxonomy" id="930152"/>
    <lineage>
        <taxon>Bacteria</taxon>
        <taxon>Bacillati</taxon>
        <taxon>Bacillota</taxon>
        <taxon>Bacilli</taxon>
        <taxon>Bacillales</taxon>
        <taxon>Bacillaceae</taxon>
        <taxon>Litchfieldia</taxon>
    </lineage>
</organism>
<proteinExistence type="predicted"/>
<keyword evidence="1" id="KW-0472">Membrane</keyword>
<dbReference type="AlphaFoldDB" id="A0A1H0PNX0"/>
<keyword evidence="1" id="KW-0812">Transmembrane</keyword>
<dbReference type="Proteomes" id="UP000199159">
    <property type="component" value="Unassembled WGS sequence"/>
</dbReference>
<protein>
    <submittedName>
        <fullName evidence="2">Uncharacterized protein</fullName>
    </submittedName>
</protein>
<evidence type="ECO:0000256" key="1">
    <source>
        <dbReference type="SAM" id="Phobius"/>
    </source>
</evidence>